<dbReference type="Proteomes" id="UP001216907">
    <property type="component" value="Unassembled WGS sequence"/>
</dbReference>
<reference evidence="2 3" key="1">
    <citation type="submission" date="2023-03" db="EMBL/GenBank/DDBJ databases">
        <title>Paludisphaera mucosa sp. nov. a novel planctomycete from northern fen.</title>
        <authorList>
            <person name="Ivanova A."/>
        </authorList>
    </citation>
    <scope>NUCLEOTIDE SEQUENCE [LARGE SCALE GENOMIC DNA]</scope>
    <source>
        <strain evidence="2 3">Pla2</strain>
    </source>
</reference>
<comment type="caution">
    <text evidence="2">The sequence shown here is derived from an EMBL/GenBank/DDBJ whole genome shotgun (WGS) entry which is preliminary data.</text>
</comment>
<gene>
    <name evidence="2" type="ORF">PZE19_30315</name>
</gene>
<evidence type="ECO:0000313" key="2">
    <source>
        <dbReference type="EMBL" id="MDG3008081.1"/>
    </source>
</evidence>
<organism evidence="2 3">
    <name type="scientific">Paludisphaera mucosa</name>
    <dbReference type="NCBI Taxonomy" id="3030827"/>
    <lineage>
        <taxon>Bacteria</taxon>
        <taxon>Pseudomonadati</taxon>
        <taxon>Planctomycetota</taxon>
        <taxon>Planctomycetia</taxon>
        <taxon>Isosphaerales</taxon>
        <taxon>Isosphaeraceae</taxon>
        <taxon>Paludisphaera</taxon>
    </lineage>
</organism>
<accession>A0ABT6FKQ1</accession>
<dbReference type="EMBL" id="JARRAG010000003">
    <property type="protein sequence ID" value="MDG3008081.1"/>
    <property type="molecule type" value="Genomic_DNA"/>
</dbReference>
<sequence>MRDGLDDAAFVSELLQGRASDMRGAAWLSYPGCNSYMSSLTPNGSTNRAMGYERDVLHHPSACVDEPGRGLACEGDPDGVLSRWSPPPPGGPEKPPARAGGPSPGGGM</sequence>
<feature type="region of interest" description="Disordered" evidence="1">
    <location>
        <begin position="67"/>
        <end position="108"/>
    </location>
</feature>
<evidence type="ECO:0000256" key="1">
    <source>
        <dbReference type="SAM" id="MobiDB-lite"/>
    </source>
</evidence>
<protein>
    <submittedName>
        <fullName evidence="2">Uncharacterized protein</fullName>
    </submittedName>
</protein>
<name>A0ABT6FKQ1_9BACT</name>
<proteinExistence type="predicted"/>
<dbReference type="RefSeq" id="WP_277864409.1">
    <property type="nucleotide sequence ID" value="NZ_JARRAG010000003.1"/>
</dbReference>
<evidence type="ECO:0000313" key="3">
    <source>
        <dbReference type="Proteomes" id="UP001216907"/>
    </source>
</evidence>
<keyword evidence="3" id="KW-1185">Reference proteome</keyword>
<feature type="compositionally biased region" description="Pro residues" evidence="1">
    <location>
        <begin position="85"/>
        <end position="94"/>
    </location>
</feature>